<name>A0A2P4PBN0_RHIID</name>
<dbReference type="InterPro" id="IPR046700">
    <property type="entry name" value="DUF6570"/>
</dbReference>
<dbReference type="Pfam" id="PF20209">
    <property type="entry name" value="DUF6570"/>
    <property type="match status" value="1"/>
</dbReference>
<dbReference type="EMBL" id="AUPC02000288">
    <property type="protein sequence ID" value="POG62791.1"/>
    <property type="molecule type" value="Genomic_DNA"/>
</dbReference>
<keyword evidence="3" id="KW-1185">Reference proteome</keyword>
<organism evidence="2 3">
    <name type="scientific">Rhizophagus irregularis (strain DAOM 181602 / DAOM 197198 / MUCL 43194)</name>
    <name type="common">Arbuscular mycorrhizal fungus</name>
    <name type="synonym">Glomus intraradices</name>
    <dbReference type="NCBI Taxonomy" id="747089"/>
    <lineage>
        <taxon>Eukaryota</taxon>
        <taxon>Fungi</taxon>
        <taxon>Fungi incertae sedis</taxon>
        <taxon>Mucoromycota</taxon>
        <taxon>Glomeromycotina</taxon>
        <taxon>Glomeromycetes</taxon>
        <taxon>Glomerales</taxon>
        <taxon>Glomeraceae</taxon>
        <taxon>Rhizophagus</taxon>
    </lineage>
</organism>
<protein>
    <recommendedName>
        <fullName evidence="1">DUF6570 domain-containing protein</fullName>
    </recommendedName>
</protein>
<evidence type="ECO:0000313" key="2">
    <source>
        <dbReference type="EMBL" id="POG62791.1"/>
    </source>
</evidence>
<gene>
    <name evidence="2" type="ORF">GLOIN_2v1692731</name>
</gene>
<reference evidence="2 3" key="2">
    <citation type="journal article" date="2018" name="New Phytol.">
        <title>High intraspecific genome diversity in the model arbuscular mycorrhizal symbiont Rhizophagus irregularis.</title>
        <authorList>
            <person name="Chen E.C.H."/>
            <person name="Morin E."/>
            <person name="Beaudet D."/>
            <person name="Noel J."/>
            <person name="Yildirir G."/>
            <person name="Ndikumana S."/>
            <person name="Charron P."/>
            <person name="St-Onge C."/>
            <person name="Giorgi J."/>
            <person name="Kruger M."/>
            <person name="Marton T."/>
            <person name="Ropars J."/>
            <person name="Grigoriev I.V."/>
            <person name="Hainaut M."/>
            <person name="Henrissat B."/>
            <person name="Roux C."/>
            <person name="Martin F."/>
            <person name="Corradi N."/>
        </authorList>
    </citation>
    <scope>NUCLEOTIDE SEQUENCE [LARGE SCALE GENOMIC DNA]</scope>
    <source>
        <strain evidence="2 3">DAOM 197198</strain>
    </source>
</reference>
<evidence type="ECO:0000259" key="1">
    <source>
        <dbReference type="Pfam" id="PF20209"/>
    </source>
</evidence>
<evidence type="ECO:0000313" key="3">
    <source>
        <dbReference type="Proteomes" id="UP000018888"/>
    </source>
</evidence>
<dbReference type="AlphaFoldDB" id="A0A2P4PBN0"/>
<proteinExistence type="predicted"/>
<comment type="caution">
    <text evidence="2">The sequence shown here is derived from an EMBL/GenBank/DDBJ whole genome shotgun (WGS) entry which is preliminary data.</text>
</comment>
<reference evidence="2 3" key="1">
    <citation type="journal article" date="2013" name="Proc. Natl. Acad. Sci. U.S.A.">
        <title>Genome of an arbuscular mycorrhizal fungus provides insight into the oldest plant symbiosis.</title>
        <authorList>
            <person name="Tisserant E."/>
            <person name="Malbreil M."/>
            <person name="Kuo A."/>
            <person name="Kohler A."/>
            <person name="Symeonidi A."/>
            <person name="Balestrini R."/>
            <person name="Charron P."/>
            <person name="Duensing N."/>
            <person name="Frei Dit Frey N."/>
            <person name="Gianinazzi-Pearson V."/>
            <person name="Gilbert L.B."/>
            <person name="Handa Y."/>
            <person name="Herr J.R."/>
            <person name="Hijri M."/>
            <person name="Koul R."/>
            <person name="Kawaguchi M."/>
            <person name="Krajinski F."/>
            <person name="Lammers P.J."/>
            <person name="Masclaux F.G."/>
            <person name="Murat C."/>
            <person name="Morin E."/>
            <person name="Ndikumana S."/>
            <person name="Pagni M."/>
            <person name="Petitpierre D."/>
            <person name="Requena N."/>
            <person name="Rosikiewicz P."/>
            <person name="Riley R."/>
            <person name="Saito K."/>
            <person name="San Clemente H."/>
            <person name="Shapiro H."/>
            <person name="van Tuinen D."/>
            <person name="Becard G."/>
            <person name="Bonfante P."/>
            <person name="Paszkowski U."/>
            <person name="Shachar-Hill Y.Y."/>
            <person name="Tuskan G.A."/>
            <person name="Young P.W."/>
            <person name="Sanders I.R."/>
            <person name="Henrissat B."/>
            <person name="Rensing S.A."/>
            <person name="Grigoriev I.V."/>
            <person name="Corradi N."/>
            <person name="Roux C."/>
            <person name="Martin F."/>
        </authorList>
    </citation>
    <scope>NUCLEOTIDE SEQUENCE [LARGE SCALE GENOMIC DNA]</scope>
    <source>
        <strain evidence="2 3">DAOM 197198</strain>
    </source>
</reference>
<sequence length="56" mass="6979">MDPNFWDFLVRRGKVMRALHWLKANNKFYRDIDIDDEYYKLYLKMVRLRKTSTIHG</sequence>
<accession>A0A2P4PBN0</accession>
<feature type="domain" description="DUF6570" evidence="1">
    <location>
        <begin position="7"/>
        <end position="37"/>
    </location>
</feature>
<dbReference type="Proteomes" id="UP000018888">
    <property type="component" value="Unassembled WGS sequence"/>
</dbReference>